<dbReference type="eggNOG" id="arCOG01422">
    <property type="taxonomic scope" value="Archaea"/>
</dbReference>
<dbReference type="HOGENOM" id="CLU_064028_1_0_2"/>
<feature type="coiled-coil region" evidence="1">
    <location>
        <begin position="51"/>
        <end position="78"/>
    </location>
</feature>
<protein>
    <recommendedName>
        <fullName evidence="4">DUF3782 domain-containing protein</fullName>
    </recommendedName>
</protein>
<reference evidence="3" key="1">
    <citation type="submission" date="2012-03" db="EMBL/GenBank/DDBJ databases">
        <title>Complete genome of Caldisphaera lagunensis DSM 15908.</title>
        <authorList>
            <person name="Lucas S."/>
            <person name="Copeland A."/>
            <person name="Lapidus A."/>
            <person name="Glavina del Rio T."/>
            <person name="Dalin E."/>
            <person name="Tice H."/>
            <person name="Bruce D."/>
            <person name="Goodwin L."/>
            <person name="Pitluck S."/>
            <person name="Peters L."/>
            <person name="Mikhailova N."/>
            <person name="Teshima H."/>
            <person name="Kyrpides N."/>
            <person name="Mavromatis K."/>
            <person name="Ivanova N."/>
            <person name="Brettin T."/>
            <person name="Detter J.C."/>
            <person name="Han C."/>
            <person name="Larimer F."/>
            <person name="Land M."/>
            <person name="Hauser L."/>
            <person name="Markowitz V."/>
            <person name="Cheng J.-F."/>
            <person name="Hugenholtz P."/>
            <person name="Woyke T."/>
            <person name="Wu D."/>
            <person name="Spring S."/>
            <person name="Schroeder M."/>
            <person name="Brambilla E."/>
            <person name="Klenk H.-P."/>
            <person name="Eisen J.A."/>
        </authorList>
    </citation>
    <scope>NUCLEOTIDE SEQUENCE [LARGE SCALE GENOMIC DNA]</scope>
    <source>
        <strain evidence="3">DSM 15908 / JCM 11604 / IC-154</strain>
    </source>
</reference>
<keyword evidence="3" id="KW-1185">Reference proteome</keyword>
<dbReference type="PANTHER" id="PTHR34314:SF7">
    <property type="entry name" value="DUF3782 DOMAIN-CONTAINING PROTEIN"/>
    <property type="match status" value="1"/>
</dbReference>
<dbReference type="PANTHER" id="PTHR34314">
    <property type="entry name" value="CRENARCHAEAL PROTEIN, PUTATIVE-RELATED"/>
    <property type="match status" value="1"/>
</dbReference>
<dbReference type="STRING" id="1056495.Calag_1005"/>
<sequence length="239" mass="27248">MKSEEIREEIKKVLIDNPSIIAEAIAQRPEIIYEVLAKLTPWQNLATKDDIRDVKNSLSKLDAKVTGLEEKVGNLEKQFATKEDISKLVTKEEAKQFATKEDIKRLENIVNALGARWGILSESSFRNGIYEILKDIGWEIKNELIYDKDGYVYNDPSEVEIDIVIKDGNIIMIEIMSALKRGDLPIIKRKKELYEKKAGVKVSEIIAITPFIHDKYQDKVIAMAKDMGIKIITSLDNIK</sequence>
<accession>L0AC70</accession>
<dbReference type="GeneID" id="14212265"/>
<dbReference type="Pfam" id="PF12644">
    <property type="entry name" value="DUF3782"/>
    <property type="match status" value="1"/>
</dbReference>
<dbReference type="OrthoDB" id="28088at2157"/>
<dbReference type="Proteomes" id="UP000010469">
    <property type="component" value="Chromosome"/>
</dbReference>
<proteinExistence type="predicted"/>
<dbReference type="EMBL" id="CP003378">
    <property type="protein sequence ID" value="AFZ70727.1"/>
    <property type="molecule type" value="Genomic_DNA"/>
</dbReference>
<dbReference type="AlphaFoldDB" id="L0AC70"/>
<dbReference type="InterPro" id="IPR024271">
    <property type="entry name" value="DUF3782"/>
</dbReference>
<dbReference type="InterPro" id="IPR012431">
    <property type="entry name" value="PDDEXK_10"/>
</dbReference>
<dbReference type="RefSeq" id="WP_015232624.1">
    <property type="nucleotide sequence ID" value="NC_019791.1"/>
</dbReference>
<gene>
    <name evidence="2" type="ordered locus">Calag_1005</name>
</gene>
<evidence type="ECO:0000313" key="3">
    <source>
        <dbReference type="Proteomes" id="UP000010469"/>
    </source>
</evidence>
<dbReference type="InParanoid" id="L0AC70"/>
<evidence type="ECO:0000256" key="1">
    <source>
        <dbReference type="SAM" id="Coils"/>
    </source>
</evidence>
<evidence type="ECO:0008006" key="4">
    <source>
        <dbReference type="Google" id="ProtNLM"/>
    </source>
</evidence>
<name>L0AC70_CALLD</name>
<dbReference type="Pfam" id="PF07788">
    <property type="entry name" value="PDDEXK_10"/>
    <property type="match status" value="1"/>
</dbReference>
<keyword evidence="1" id="KW-0175">Coiled coil</keyword>
<evidence type="ECO:0000313" key="2">
    <source>
        <dbReference type="EMBL" id="AFZ70727.1"/>
    </source>
</evidence>
<organism evidence="2 3">
    <name type="scientific">Caldisphaera lagunensis (strain DSM 15908 / JCM 11604 / ANMR 0165 / IC-154)</name>
    <dbReference type="NCBI Taxonomy" id="1056495"/>
    <lineage>
        <taxon>Archaea</taxon>
        <taxon>Thermoproteota</taxon>
        <taxon>Thermoprotei</taxon>
        <taxon>Acidilobales</taxon>
        <taxon>Caldisphaeraceae</taxon>
        <taxon>Caldisphaera</taxon>
    </lineage>
</organism>
<dbReference type="KEGG" id="clg:Calag_1005"/>